<evidence type="ECO:0000256" key="5">
    <source>
        <dbReference type="RuleBase" id="RU362066"/>
    </source>
</evidence>
<keyword evidence="8" id="KW-0966">Cell projection</keyword>
<keyword evidence="9" id="KW-1185">Reference proteome</keyword>
<comment type="subcellular location">
    <subcellularLocation>
        <location evidence="5">Secreted</location>
    </subcellularLocation>
    <subcellularLocation>
        <location evidence="5">Bacterial flagellum</location>
    </subcellularLocation>
</comment>
<organism evidence="8 9">
    <name type="scientific">Klenkia brasiliensis</name>
    <dbReference type="NCBI Taxonomy" id="333142"/>
    <lineage>
        <taxon>Bacteria</taxon>
        <taxon>Bacillati</taxon>
        <taxon>Actinomycetota</taxon>
        <taxon>Actinomycetes</taxon>
        <taxon>Geodermatophilales</taxon>
        <taxon>Geodermatophilaceae</taxon>
        <taxon>Klenkia</taxon>
    </lineage>
</organism>
<evidence type="ECO:0000259" key="7">
    <source>
        <dbReference type="Pfam" id="PF07195"/>
    </source>
</evidence>
<accession>A0A1G7LIQ9</accession>
<feature type="domain" description="Flagellar hook-associated protein 2 C-terminal" evidence="7">
    <location>
        <begin position="216"/>
        <end position="449"/>
    </location>
</feature>
<name>A0A1G7LIQ9_9ACTN</name>
<dbReference type="Proteomes" id="UP000198863">
    <property type="component" value="Unassembled WGS sequence"/>
</dbReference>
<evidence type="ECO:0000313" key="9">
    <source>
        <dbReference type="Proteomes" id="UP000198863"/>
    </source>
</evidence>
<dbReference type="RefSeq" id="WP_091057052.1">
    <property type="nucleotide sequence ID" value="NZ_FNCF01000001.1"/>
</dbReference>
<keyword evidence="3" id="KW-0175">Coiled coil</keyword>
<gene>
    <name evidence="8" type="ORF">SAMN05660324_0276</name>
</gene>
<proteinExistence type="inferred from homology"/>
<dbReference type="GO" id="GO:0009421">
    <property type="term" value="C:bacterial-type flagellum filament cap"/>
    <property type="evidence" value="ECO:0007669"/>
    <property type="project" value="InterPro"/>
</dbReference>
<reference evidence="9" key="1">
    <citation type="submission" date="2016-10" db="EMBL/GenBank/DDBJ databases">
        <authorList>
            <person name="Varghese N."/>
            <person name="Submissions S."/>
        </authorList>
    </citation>
    <scope>NUCLEOTIDE SEQUENCE [LARGE SCALE GENOMIC DNA]</scope>
    <source>
        <strain evidence="9">DSM 44526</strain>
    </source>
</reference>
<dbReference type="InterPro" id="IPR010809">
    <property type="entry name" value="FliD_C"/>
</dbReference>
<dbReference type="PANTHER" id="PTHR30288:SF0">
    <property type="entry name" value="FLAGELLAR HOOK-ASSOCIATED PROTEIN 2"/>
    <property type="match status" value="1"/>
</dbReference>
<keyword evidence="8" id="KW-0282">Flagellum</keyword>
<evidence type="ECO:0000256" key="3">
    <source>
        <dbReference type="ARBA" id="ARBA00023054"/>
    </source>
</evidence>
<dbReference type="GO" id="GO:0071973">
    <property type="term" value="P:bacterial-type flagellum-dependent cell motility"/>
    <property type="evidence" value="ECO:0007669"/>
    <property type="project" value="TreeGrafter"/>
</dbReference>
<keyword evidence="5" id="KW-0964">Secreted</keyword>
<dbReference type="GO" id="GO:0009424">
    <property type="term" value="C:bacterial-type flagellum hook"/>
    <property type="evidence" value="ECO:0007669"/>
    <property type="project" value="UniProtKB-UniRule"/>
</dbReference>
<protein>
    <recommendedName>
        <fullName evidence="5">Flagellar hook-associated protein 2</fullName>
        <shortName evidence="5">HAP2</shortName>
    </recommendedName>
    <alternativeName>
        <fullName evidence="5">Flagellar cap protein</fullName>
    </alternativeName>
</protein>
<sequence length="469" mass="47155">MVTMGIDGLASGLDTTSIISNLMKIEAKPQDLLKTQLSAAQAKGTAYRAVNTRFDAIRSAAEALTGTGLAAARTASSTNTAVTATATSAALDGASLSFRVEQTAASKQVLSSSSWTSASDPVTSQPKPAWPIKVLDSSGATVGQIALPADATLSDAVAAINGAGYGVHATIVQLGPTEFRLQVTSDGTGTAGARTLQGADEDASTAESGFELSRAGRNAVISLEGTGRQVSSSTNTFKDVLPGVSWTVSKADPSAFEPTTITVGADAAATTAKVKTLVEAVNGALGLIKGYTTSAAGATVATLQGDQALTQLSSQVLTAVSSAIGGKSAATIGLQLNKDGTIAFDASVFAAKLASDPATVTAILSGTTASTTNGVTTPAVDGIAGKLAAVAKAASDSSTGTLVQLAQGRDSLADSLQDRIDAFDIRLAARQATLTKQFATLETSLNTIKNQSSWLSSQIGQLYNPNKSS</sequence>
<dbReference type="EMBL" id="FNCF01000001">
    <property type="protein sequence ID" value="SDF49244.1"/>
    <property type="molecule type" value="Genomic_DNA"/>
</dbReference>
<evidence type="ECO:0000259" key="6">
    <source>
        <dbReference type="Pfam" id="PF02465"/>
    </source>
</evidence>
<dbReference type="Pfam" id="PF07195">
    <property type="entry name" value="FliD_C"/>
    <property type="match status" value="1"/>
</dbReference>
<evidence type="ECO:0000256" key="4">
    <source>
        <dbReference type="ARBA" id="ARBA00023143"/>
    </source>
</evidence>
<dbReference type="Pfam" id="PF02465">
    <property type="entry name" value="FliD_N"/>
    <property type="match status" value="1"/>
</dbReference>
<dbReference type="OrthoDB" id="5241527at2"/>
<dbReference type="InterPro" id="IPR003481">
    <property type="entry name" value="FliD_N"/>
</dbReference>
<evidence type="ECO:0000256" key="1">
    <source>
        <dbReference type="ARBA" id="ARBA00009764"/>
    </source>
</evidence>
<dbReference type="GO" id="GO:0007155">
    <property type="term" value="P:cell adhesion"/>
    <property type="evidence" value="ECO:0007669"/>
    <property type="project" value="InterPro"/>
</dbReference>
<evidence type="ECO:0000313" key="8">
    <source>
        <dbReference type="EMBL" id="SDF49244.1"/>
    </source>
</evidence>
<feature type="domain" description="Flagellar hook-associated protein 2 N-terminal" evidence="6">
    <location>
        <begin position="11"/>
        <end position="106"/>
    </location>
</feature>
<keyword evidence="4 5" id="KW-0975">Bacterial flagellum</keyword>
<comment type="function">
    <text evidence="5">Required for morphogenesis and for the elongation of the flagellar filament by facilitating polymerization of the flagellin monomers at the tip of growing filament. Forms a capping structure, which prevents flagellin subunits (transported through the central channel of the flagellum) from leaking out without polymerization at the distal end.</text>
</comment>
<dbReference type="InterPro" id="IPR040026">
    <property type="entry name" value="FliD"/>
</dbReference>
<comment type="subunit">
    <text evidence="2 5">Homopentamer.</text>
</comment>
<dbReference type="GO" id="GO:0005576">
    <property type="term" value="C:extracellular region"/>
    <property type="evidence" value="ECO:0007669"/>
    <property type="project" value="UniProtKB-SubCell"/>
</dbReference>
<evidence type="ECO:0000256" key="2">
    <source>
        <dbReference type="ARBA" id="ARBA00011255"/>
    </source>
</evidence>
<comment type="similarity">
    <text evidence="1 5">Belongs to the FliD family.</text>
</comment>
<keyword evidence="8" id="KW-0969">Cilium</keyword>
<dbReference type="AlphaFoldDB" id="A0A1G7LIQ9"/>
<dbReference type="PANTHER" id="PTHR30288">
    <property type="entry name" value="FLAGELLAR CAP/ASSEMBLY PROTEIN FLID"/>
    <property type="match status" value="1"/>
</dbReference>